<keyword evidence="1" id="KW-0472">Membrane</keyword>
<evidence type="ECO:0000256" key="1">
    <source>
        <dbReference type="SAM" id="Phobius"/>
    </source>
</evidence>
<keyword evidence="1" id="KW-0812">Transmembrane</keyword>
<keyword evidence="1" id="KW-1133">Transmembrane helix</keyword>
<comment type="caution">
    <text evidence="2">The sequence shown here is derived from an EMBL/GenBank/DDBJ whole genome shotgun (WGS) entry which is preliminary data.</text>
</comment>
<reference evidence="2" key="1">
    <citation type="journal article" date="2014" name="Front. Microbiol.">
        <title>High frequency of phylogenetically diverse reductive dehalogenase-homologous genes in deep subseafloor sedimentary metagenomes.</title>
        <authorList>
            <person name="Kawai M."/>
            <person name="Futagami T."/>
            <person name="Toyoda A."/>
            <person name="Takaki Y."/>
            <person name="Nishi S."/>
            <person name="Hori S."/>
            <person name="Arai W."/>
            <person name="Tsubouchi T."/>
            <person name="Morono Y."/>
            <person name="Uchiyama I."/>
            <person name="Ito T."/>
            <person name="Fujiyama A."/>
            <person name="Inagaki F."/>
            <person name="Takami H."/>
        </authorList>
    </citation>
    <scope>NUCLEOTIDE SEQUENCE</scope>
    <source>
        <strain evidence="2">Expedition CK06-06</strain>
    </source>
</reference>
<gene>
    <name evidence="2" type="ORF">S06H3_13841</name>
</gene>
<evidence type="ECO:0000313" key="2">
    <source>
        <dbReference type="EMBL" id="GAI16641.1"/>
    </source>
</evidence>
<feature type="transmembrane region" description="Helical" evidence="1">
    <location>
        <begin position="39"/>
        <end position="58"/>
    </location>
</feature>
<proteinExistence type="predicted"/>
<dbReference type="AlphaFoldDB" id="X1MEY8"/>
<organism evidence="2">
    <name type="scientific">marine sediment metagenome</name>
    <dbReference type="NCBI Taxonomy" id="412755"/>
    <lineage>
        <taxon>unclassified sequences</taxon>
        <taxon>metagenomes</taxon>
        <taxon>ecological metagenomes</taxon>
    </lineage>
</organism>
<name>X1MEY8_9ZZZZ</name>
<accession>X1MEY8</accession>
<sequence length="79" mass="8339">MFTASSPEVLAKEKADLAELKGKGLLVRWRGYFGKTGPGWLQAALVLGSGSAMASLYAGASLQYKLHRVINGTAGCDDH</sequence>
<dbReference type="EMBL" id="BARV01006753">
    <property type="protein sequence ID" value="GAI16641.1"/>
    <property type="molecule type" value="Genomic_DNA"/>
</dbReference>
<protein>
    <submittedName>
        <fullName evidence="2">Uncharacterized protein</fullName>
    </submittedName>
</protein>